<evidence type="ECO:0000256" key="1">
    <source>
        <dbReference type="SAM" id="MobiDB-lite"/>
    </source>
</evidence>
<evidence type="ECO:0000313" key="3">
    <source>
        <dbReference type="Proteomes" id="UP001500058"/>
    </source>
</evidence>
<comment type="caution">
    <text evidence="2">The sequence shown here is derived from an EMBL/GenBank/DDBJ whole genome shotgun (WGS) entry which is preliminary data.</text>
</comment>
<keyword evidence="3" id="KW-1185">Reference proteome</keyword>
<proteinExistence type="predicted"/>
<organism evidence="2 3">
    <name type="scientific">Streptomyces glaucosporus</name>
    <dbReference type="NCBI Taxonomy" id="284044"/>
    <lineage>
        <taxon>Bacteria</taxon>
        <taxon>Bacillati</taxon>
        <taxon>Actinomycetota</taxon>
        <taxon>Actinomycetes</taxon>
        <taxon>Kitasatosporales</taxon>
        <taxon>Streptomycetaceae</taxon>
        <taxon>Streptomyces</taxon>
    </lineage>
</organism>
<dbReference type="Proteomes" id="UP001500058">
    <property type="component" value="Unassembled WGS sequence"/>
</dbReference>
<feature type="region of interest" description="Disordered" evidence="1">
    <location>
        <begin position="20"/>
        <end position="57"/>
    </location>
</feature>
<dbReference type="RefSeq" id="WP_344631080.1">
    <property type="nucleotide sequence ID" value="NZ_BAAATJ010000009.1"/>
</dbReference>
<reference evidence="2 3" key="1">
    <citation type="journal article" date="2019" name="Int. J. Syst. Evol. Microbiol.">
        <title>The Global Catalogue of Microorganisms (GCM) 10K type strain sequencing project: providing services to taxonomists for standard genome sequencing and annotation.</title>
        <authorList>
            <consortium name="The Broad Institute Genomics Platform"/>
            <consortium name="The Broad Institute Genome Sequencing Center for Infectious Disease"/>
            <person name="Wu L."/>
            <person name="Ma J."/>
        </authorList>
    </citation>
    <scope>NUCLEOTIDE SEQUENCE [LARGE SCALE GENOMIC DNA]</scope>
    <source>
        <strain evidence="2 3">JCM 6921</strain>
    </source>
</reference>
<evidence type="ECO:0000313" key="2">
    <source>
        <dbReference type="EMBL" id="GAA2398327.1"/>
    </source>
</evidence>
<protein>
    <submittedName>
        <fullName evidence="2">Uncharacterized protein</fullName>
    </submittedName>
</protein>
<gene>
    <name evidence="2" type="ORF">GCM10010420_25620</name>
</gene>
<accession>A0ABN3I9C2</accession>
<feature type="region of interest" description="Disordered" evidence="1">
    <location>
        <begin position="130"/>
        <end position="156"/>
    </location>
</feature>
<sequence>MATEEASACWHHLIELAGRPRDGAAVNSPGGEGARMSLASAGGRADTGGGDGLEQSAGPWIKAAGVAGDLREGARSSLARLGASHRRVTSEGRGLESVRALGAVRSSWEARLRDVRDECDALDAGLRNVAGLHDDNEHRVKSSFQKRSADRDGDAR</sequence>
<name>A0ABN3I9C2_9ACTN</name>
<feature type="compositionally biased region" description="Basic and acidic residues" evidence="1">
    <location>
        <begin position="147"/>
        <end position="156"/>
    </location>
</feature>
<dbReference type="EMBL" id="BAAATJ010000009">
    <property type="protein sequence ID" value="GAA2398327.1"/>
    <property type="molecule type" value="Genomic_DNA"/>
</dbReference>